<gene>
    <name evidence="3" type="primary">murE_2</name>
    <name evidence="3" type="ORF">NCTC13645_01698</name>
</gene>
<protein>
    <submittedName>
        <fullName evidence="3">UDP-N-acetylmuramoyl-L-alanyl-D-glutamate--L-lysine ligase</fullName>
        <ecNumber evidence="3">6.3.2.7</ecNumber>
    </submittedName>
</protein>
<dbReference type="SUPFAM" id="SSF53623">
    <property type="entry name" value="MurD-like peptide ligases, catalytic domain"/>
    <property type="match status" value="1"/>
</dbReference>
<sequence>MSILSMAFYDRPQDKLALIGITGTKGKTSSAYMAYEILREATGDKVALSSTLAVVTGTDPKFHYRAHLTTPESLDLFRWMAEAVENGMTHMVMEVSSQAYKKNVSMGCDMTWVFS</sequence>
<evidence type="ECO:0000313" key="3">
    <source>
        <dbReference type="EMBL" id="SUP59442.1"/>
    </source>
</evidence>
<dbReference type="Gene3D" id="3.40.1190.10">
    <property type="entry name" value="Mur-like, catalytic domain"/>
    <property type="match status" value="1"/>
</dbReference>
<comment type="pathway">
    <text evidence="1">Cell wall biogenesis; peptidoglycan biosynthesis.</text>
</comment>
<dbReference type="InterPro" id="IPR013221">
    <property type="entry name" value="Mur_ligase_cen"/>
</dbReference>
<dbReference type="Pfam" id="PF08245">
    <property type="entry name" value="Mur_ligase_M"/>
    <property type="match status" value="1"/>
</dbReference>
<feature type="domain" description="Mur ligase central" evidence="2">
    <location>
        <begin position="21"/>
        <end position="107"/>
    </location>
</feature>
<dbReference type="EC" id="6.3.2.7" evidence="3"/>
<name>A0A380P4J4_WEIVI</name>
<dbReference type="Proteomes" id="UP000254621">
    <property type="component" value="Unassembled WGS sequence"/>
</dbReference>
<keyword evidence="3" id="KW-0436">Ligase</keyword>
<dbReference type="EMBL" id="UHIV01000004">
    <property type="protein sequence ID" value="SUP59442.1"/>
    <property type="molecule type" value="Genomic_DNA"/>
</dbReference>
<reference evidence="3 4" key="1">
    <citation type="submission" date="2018-06" db="EMBL/GenBank/DDBJ databases">
        <authorList>
            <consortium name="Pathogen Informatics"/>
            <person name="Doyle S."/>
        </authorList>
    </citation>
    <scope>NUCLEOTIDE SEQUENCE [LARGE SCALE GENOMIC DNA]</scope>
    <source>
        <strain evidence="3 4">NCTC13645</strain>
    </source>
</reference>
<dbReference type="InterPro" id="IPR036565">
    <property type="entry name" value="Mur-like_cat_sf"/>
</dbReference>
<organism evidence="3 4">
    <name type="scientific">Weissella viridescens</name>
    <name type="common">Lactobacillus viridescens</name>
    <dbReference type="NCBI Taxonomy" id="1629"/>
    <lineage>
        <taxon>Bacteria</taxon>
        <taxon>Bacillati</taxon>
        <taxon>Bacillota</taxon>
        <taxon>Bacilli</taxon>
        <taxon>Lactobacillales</taxon>
        <taxon>Lactobacillaceae</taxon>
        <taxon>Weissella</taxon>
    </lineage>
</organism>
<evidence type="ECO:0000313" key="4">
    <source>
        <dbReference type="Proteomes" id="UP000254621"/>
    </source>
</evidence>
<dbReference type="AlphaFoldDB" id="A0A380P4J4"/>
<dbReference type="PANTHER" id="PTHR23135">
    <property type="entry name" value="MUR LIGASE FAMILY MEMBER"/>
    <property type="match status" value="1"/>
</dbReference>
<dbReference type="GO" id="GO:0005524">
    <property type="term" value="F:ATP binding"/>
    <property type="evidence" value="ECO:0007669"/>
    <property type="project" value="InterPro"/>
</dbReference>
<evidence type="ECO:0000256" key="1">
    <source>
        <dbReference type="ARBA" id="ARBA00004752"/>
    </source>
</evidence>
<dbReference type="PANTHER" id="PTHR23135:SF4">
    <property type="entry name" value="UDP-N-ACETYLMURAMOYL-L-ALANYL-D-GLUTAMATE--2,6-DIAMINOPIMELATE LIGASE MURE HOMOLOG, CHLOROPLASTIC"/>
    <property type="match status" value="1"/>
</dbReference>
<proteinExistence type="predicted"/>
<dbReference type="GO" id="GO:0047482">
    <property type="term" value="F:UDP-N-acetylmuramoyl-L-alanyl-D-glutamate-L-lysine ligase activity"/>
    <property type="evidence" value="ECO:0007669"/>
    <property type="project" value="UniProtKB-EC"/>
</dbReference>
<accession>A0A380P4J4</accession>
<evidence type="ECO:0000259" key="2">
    <source>
        <dbReference type="Pfam" id="PF08245"/>
    </source>
</evidence>